<reference evidence="9" key="1">
    <citation type="journal article" date="2014" name="Genome Announc.">
        <title>Draft genome sequence of the formaldehyde-resistant fungus Byssochlamys spectabilis No. 5 (anamorph Paecilomyces variotii No. 5) (NBRC109023).</title>
        <authorList>
            <person name="Oka T."/>
            <person name="Ekino K."/>
            <person name="Fukuda K."/>
            <person name="Nomura Y."/>
        </authorList>
    </citation>
    <scope>NUCLEOTIDE SEQUENCE [LARGE SCALE GENOMIC DNA]</scope>
    <source>
        <strain evidence="9">No. 5 / NBRC 109023</strain>
    </source>
</reference>
<dbReference type="GO" id="GO:0003714">
    <property type="term" value="F:transcription corepressor activity"/>
    <property type="evidence" value="ECO:0007669"/>
    <property type="project" value="InterPro"/>
</dbReference>
<dbReference type="HOGENOM" id="CLU_019796_1_3_1"/>
<evidence type="ECO:0000256" key="1">
    <source>
        <dbReference type="ARBA" id="ARBA00004123"/>
    </source>
</evidence>
<evidence type="ECO:0000313" key="8">
    <source>
        <dbReference type="EMBL" id="GAD97192.1"/>
    </source>
</evidence>
<evidence type="ECO:0000259" key="6">
    <source>
        <dbReference type="Pfam" id="PF00389"/>
    </source>
</evidence>
<dbReference type="InterPro" id="IPR006139">
    <property type="entry name" value="D-isomer_2_OHA_DH_cat_dom"/>
</dbReference>
<evidence type="ECO:0000259" key="7">
    <source>
        <dbReference type="Pfam" id="PF02826"/>
    </source>
</evidence>
<dbReference type="AlphaFoldDB" id="V5G8H6"/>
<dbReference type="InterPro" id="IPR029753">
    <property type="entry name" value="D-isomer_DH_CS"/>
</dbReference>
<proteinExistence type="inferred from homology"/>
<name>V5G8H6_BYSSN</name>
<evidence type="ECO:0008006" key="10">
    <source>
        <dbReference type="Google" id="ProtNLM"/>
    </source>
</evidence>
<dbReference type="GO" id="GO:0016616">
    <property type="term" value="F:oxidoreductase activity, acting on the CH-OH group of donors, NAD or NADP as acceptor"/>
    <property type="evidence" value="ECO:0007669"/>
    <property type="project" value="InterPro"/>
</dbReference>
<dbReference type="InterPro" id="IPR036291">
    <property type="entry name" value="NAD(P)-bd_dom_sf"/>
</dbReference>
<dbReference type="PROSITE" id="PS00671">
    <property type="entry name" value="D_2_HYDROXYACID_DH_3"/>
    <property type="match status" value="1"/>
</dbReference>
<dbReference type="OrthoDB" id="298012at2759"/>
<comment type="subcellular location">
    <subcellularLocation>
        <location evidence="1">Nucleus</location>
    </subcellularLocation>
</comment>
<accession>V5G8H6</accession>
<keyword evidence="3 5" id="KW-0560">Oxidoreductase</keyword>
<gene>
    <name evidence="8" type="ORF">PVAR5_5865</name>
</gene>
<dbReference type="SUPFAM" id="SSF52283">
    <property type="entry name" value="Formate/glycerate dehydrogenase catalytic domain-like"/>
    <property type="match status" value="1"/>
</dbReference>
<evidence type="ECO:0000256" key="3">
    <source>
        <dbReference type="ARBA" id="ARBA00023002"/>
    </source>
</evidence>
<dbReference type="PANTHER" id="PTHR46029">
    <property type="entry name" value="C-TERMINAL-BINDING PROTEIN"/>
    <property type="match status" value="1"/>
</dbReference>
<evidence type="ECO:0000256" key="5">
    <source>
        <dbReference type="RuleBase" id="RU003719"/>
    </source>
</evidence>
<evidence type="ECO:0000256" key="2">
    <source>
        <dbReference type="ARBA" id="ARBA00005854"/>
    </source>
</evidence>
<comment type="caution">
    <text evidence="8">The sequence shown here is derived from an EMBL/GenBank/DDBJ whole genome shotgun (WGS) entry which is preliminary data.</text>
</comment>
<protein>
    <recommendedName>
        <fullName evidence="10">C-terminal binding protein</fullName>
    </recommendedName>
</protein>
<dbReference type="InterPro" id="IPR006140">
    <property type="entry name" value="D-isomer_DH_NAD-bd"/>
</dbReference>
<dbReference type="GO" id="GO:0003713">
    <property type="term" value="F:transcription coactivator activity"/>
    <property type="evidence" value="ECO:0007669"/>
    <property type="project" value="TreeGrafter"/>
</dbReference>
<dbReference type="eggNOG" id="KOG0067">
    <property type="taxonomic scope" value="Eukaryota"/>
</dbReference>
<organism evidence="8 9">
    <name type="scientific">Byssochlamys spectabilis (strain No. 5 / NBRC 109023)</name>
    <name type="common">Paecilomyces variotii</name>
    <dbReference type="NCBI Taxonomy" id="1356009"/>
    <lineage>
        <taxon>Eukaryota</taxon>
        <taxon>Fungi</taxon>
        <taxon>Dikarya</taxon>
        <taxon>Ascomycota</taxon>
        <taxon>Pezizomycotina</taxon>
        <taxon>Eurotiomycetes</taxon>
        <taxon>Eurotiomycetidae</taxon>
        <taxon>Eurotiales</taxon>
        <taxon>Thermoascaceae</taxon>
        <taxon>Paecilomyces</taxon>
    </lineage>
</organism>
<dbReference type="Pfam" id="PF02826">
    <property type="entry name" value="2-Hacid_dh_C"/>
    <property type="match status" value="1"/>
</dbReference>
<dbReference type="Proteomes" id="UP000018001">
    <property type="component" value="Unassembled WGS sequence"/>
</dbReference>
<dbReference type="PANTHER" id="PTHR46029:SF7">
    <property type="entry name" value="C-TERMINAL-BINDING PROTEIN"/>
    <property type="match status" value="1"/>
</dbReference>
<dbReference type="Gene3D" id="3.40.50.720">
    <property type="entry name" value="NAD(P)-binding Rossmann-like Domain"/>
    <property type="match status" value="2"/>
</dbReference>
<feature type="domain" description="D-isomer specific 2-hydroxyacid dehydrogenase NAD-binding" evidence="7">
    <location>
        <begin position="146"/>
        <end position="338"/>
    </location>
</feature>
<dbReference type="EMBL" id="BAUL01000189">
    <property type="protein sequence ID" value="GAD97192.1"/>
    <property type="molecule type" value="Genomic_DNA"/>
</dbReference>
<keyword evidence="4" id="KW-0539">Nucleus</keyword>
<evidence type="ECO:0000256" key="4">
    <source>
        <dbReference type="ARBA" id="ARBA00023242"/>
    </source>
</evidence>
<dbReference type="GO" id="GO:0006357">
    <property type="term" value="P:regulation of transcription by RNA polymerase II"/>
    <property type="evidence" value="ECO:0007669"/>
    <property type="project" value="TreeGrafter"/>
</dbReference>
<dbReference type="SUPFAM" id="SSF51735">
    <property type="entry name" value="NAD(P)-binding Rossmann-fold domains"/>
    <property type="match status" value="1"/>
</dbReference>
<keyword evidence="9" id="KW-1185">Reference proteome</keyword>
<dbReference type="InterPro" id="IPR051638">
    <property type="entry name" value="CTBP_dehydrogenase"/>
</dbReference>
<feature type="domain" description="D-isomer specific 2-hydroxyacid dehydrogenase catalytic" evidence="6">
    <location>
        <begin position="83"/>
        <end position="360"/>
    </location>
</feature>
<dbReference type="CDD" id="cd05299">
    <property type="entry name" value="CtBP_dh"/>
    <property type="match status" value="1"/>
</dbReference>
<evidence type="ECO:0000313" key="9">
    <source>
        <dbReference type="Proteomes" id="UP000018001"/>
    </source>
</evidence>
<comment type="similarity">
    <text evidence="2 5">Belongs to the D-isomer specific 2-hydroxyacid dehydrogenase family.</text>
</comment>
<dbReference type="Pfam" id="PF00389">
    <property type="entry name" value="2-Hacid_dh"/>
    <property type="match status" value="1"/>
</dbReference>
<dbReference type="GO" id="GO:0051287">
    <property type="term" value="F:NAD binding"/>
    <property type="evidence" value="ECO:0007669"/>
    <property type="project" value="InterPro"/>
</dbReference>
<dbReference type="InParanoid" id="V5G8H6"/>
<dbReference type="GO" id="GO:0001221">
    <property type="term" value="F:transcription coregulator binding"/>
    <property type="evidence" value="ECO:0007669"/>
    <property type="project" value="TreeGrafter"/>
</dbReference>
<dbReference type="GO" id="GO:0005634">
    <property type="term" value="C:nucleus"/>
    <property type="evidence" value="ECO:0007669"/>
    <property type="project" value="UniProtKB-SubCell"/>
</dbReference>
<dbReference type="GO" id="GO:0140297">
    <property type="term" value="F:DNA-binding transcription factor binding"/>
    <property type="evidence" value="ECO:0007669"/>
    <property type="project" value="TreeGrafter"/>
</dbReference>
<sequence>MASSLDEQRHKELSATDDSIPTYTVIHADGLYDAGDDVIEQEIFKSTDTSKPFKVNYLQTNLSPAGIPIYKPWSTIDKSIRDKVDGITILKPDFTAADLELFPRLKVLVRMGVGYDRVDRVALAQRGVTLCNLPDYGTCEIADHAIALALALRRGIALHHDLQRADPPGEWTYVDTPLVSRIQSATLGILGTGLIGTAVALRAKAFGWNVLVYDPFAPNGIDKTLGVERTRDIKTLFRRSTTLSLHCPANDATRGLVNYGLLSLMPKGAVLVNTARGEILNLDDVERCLKENILSGVGLDVLPNEPIPVKGPIHPLLQAYRNREEWLRGRMVVTPHSAYHSPESLVDIRVKSAEVMRDVLIHGMKINIIPPPKQ</sequence>
<dbReference type="InterPro" id="IPR043322">
    <property type="entry name" value="CtBP"/>
</dbReference>